<dbReference type="GO" id="GO:0005737">
    <property type="term" value="C:cytoplasm"/>
    <property type="evidence" value="ECO:0007669"/>
    <property type="project" value="InterPro"/>
</dbReference>
<evidence type="ECO:0000259" key="11">
    <source>
        <dbReference type="PROSITE" id="PS50851"/>
    </source>
</evidence>
<evidence type="ECO:0000313" key="13">
    <source>
        <dbReference type="EMBL" id="KIU28673.1"/>
    </source>
</evidence>
<dbReference type="FunFam" id="3.30.565.10:FF:000016">
    <property type="entry name" value="Chemotaxis protein CheA, putative"/>
    <property type="match status" value="1"/>
</dbReference>
<evidence type="ECO:0000256" key="3">
    <source>
        <dbReference type="ARBA" id="ARBA00021495"/>
    </source>
</evidence>
<dbReference type="CDD" id="cd00088">
    <property type="entry name" value="HPT"/>
    <property type="match status" value="1"/>
</dbReference>
<dbReference type="Gene3D" id="1.20.120.160">
    <property type="entry name" value="HPT domain"/>
    <property type="match status" value="1"/>
</dbReference>
<evidence type="ECO:0000256" key="7">
    <source>
        <dbReference type="ARBA" id="ARBA00023012"/>
    </source>
</evidence>
<dbReference type="SMART" id="SM00387">
    <property type="entry name" value="HATPase_c"/>
    <property type="match status" value="1"/>
</dbReference>
<evidence type="ECO:0000256" key="8">
    <source>
        <dbReference type="ARBA" id="ARBA00035100"/>
    </source>
</evidence>
<dbReference type="InterPro" id="IPR002545">
    <property type="entry name" value="CheW-lke_dom"/>
</dbReference>
<dbReference type="GO" id="GO:0006935">
    <property type="term" value="P:chemotaxis"/>
    <property type="evidence" value="ECO:0007669"/>
    <property type="project" value="InterPro"/>
</dbReference>
<dbReference type="PROSITE" id="PS50109">
    <property type="entry name" value="HIS_KIN"/>
    <property type="match status" value="1"/>
</dbReference>
<dbReference type="PANTHER" id="PTHR43395:SF1">
    <property type="entry name" value="CHEMOTAXIS PROTEIN CHEA"/>
    <property type="match status" value="1"/>
</dbReference>
<dbReference type="PATRIC" id="fig|1549858.7.peg.1136"/>
<keyword evidence="5" id="KW-0808">Transferase</keyword>
<dbReference type="InterPro" id="IPR051315">
    <property type="entry name" value="Bact_Chemotaxis_CheA"/>
</dbReference>
<dbReference type="EC" id="2.7.13.3" evidence="2"/>
<reference evidence="13 14" key="1">
    <citation type="submission" date="2015-01" db="EMBL/GenBank/DDBJ databases">
        <title>Genome of Sphingomonas taxi strain 30a.</title>
        <authorList>
            <person name="Eevers N."/>
            <person name="Van Hamme J."/>
            <person name="Bottos E."/>
            <person name="Weyens N."/>
            <person name="Vangronsveld J."/>
        </authorList>
    </citation>
    <scope>NUCLEOTIDE SEQUENCE [LARGE SCALE GENOMIC DNA]</scope>
    <source>
        <strain evidence="13 14">30a</strain>
    </source>
</reference>
<dbReference type="SMART" id="SM00073">
    <property type="entry name" value="HPT"/>
    <property type="match status" value="1"/>
</dbReference>
<keyword evidence="4 9" id="KW-0597">Phosphoprotein</keyword>
<evidence type="ECO:0000256" key="5">
    <source>
        <dbReference type="ARBA" id="ARBA00022679"/>
    </source>
</evidence>
<dbReference type="Pfam" id="PF02895">
    <property type="entry name" value="H-kinase_dim"/>
    <property type="match status" value="1"/>
</dbReference>
<keyword evidence="6" id="KW-0418">Kinase</keyword>
<dbReference type="InterPro" id="IPR036061">
    <property type="entry name" value="CheW-like_dom_sf"/>
</dbReference>
<dbReference type="InterPro" id="IPR008207">
    <property type="entry name" value="Sig_transdc_His_kin_Hpt_dom"/>
</dbReference>
<keyword evidence="7" id="KW-0902">Two-component regulatory system</keyword>
<dbReference type="Gene3D" id="3.30.565.10">
    <property type="entry name" value="Histidine kinase-like ATPase, C-terminal domain"/>
    <property type="match status" value="1"/>
</dbReference>
<sequence length="763" mass="81728">MDDLLQEFIAETRETLDALSGEIVAWEADPGDRARLDAIFRFVHTVKGSCGFLDLPRLARLSHAAEDALATVRDGRRTPDTALVDAVLAIVDRIGDIVEAIDGGEALDDTGEDLLIAALAEDAQPVASVQAAHLPRVGSRSVRLNVDLLDRMMSGMSDMVLARNELARRLRDVDNDPLVEAALERLSLTVADMRDTVTRTRMQRIDALFSALPRMVRDTAGELGKLVALSIEGADVELDREMIELMRDPLLHIIRNAVDHGIEAPADRRAAGKRDTGRLIVSARQSGNQILVEITDDGRGIDVDRLVEKARAQKILTASQAAAMDHAAKLDLIFHPGLSSRDTVTAISGRGVGMDVVRANIEQLGGRIHLSSQPGRGLSIVIFVPLTLSIMSTIVVGVGDHRFAIARQSVDEILRIRGESVRIDTIGDTAVATVRGRRLPMVSLAELMGLAGEKDQAATLAIVSTRGGDYALVIDQVIDTEDLVVKPAAPAVMATGLYAGQTLPDSGQPMLLLDGSGMATMAGLRFDKTLIADEAPVEQTRADAIPALLFEDLDGQRRVMPLAAIDRVEPVSVDAIRLTAGKLRLAIGGALVPLQAVAPFGDRRELPVLRLTDGSTEIAYAIHEPVEIVHLPDQIAPVFGCGPVAGVAIIGGEQVELLDAHALFAGEALRPAEPRLCLLQGDGSGWMETFLRPMLDAAGYRCVTQPPADVPVDVALVMDDRPVAPAVARNVVRLRRDPGVGEGIYRYDRSALFDALARAVGEG</sequence>
<feature type="domain" description="HPt" evidence="12">
    <location>
        <begin position="1"/>
        <end position="101"/>
    </location>
</feature>
<dbReference type="Pfam" id="PF01584">
    <property type="entry name" value="CheW"/>
    <property type="match status" value="1"/>
</dbReference>
<evidence type="ECO:0000256" key="9">
    <source>
        <dbReference type="PROSITE-ProRule" id="PRU00110"/>
    </source>
</evidence>
<evidence type="ECO:0000259" key="12">
    <source>
        <dbReference type="PROSITE" id="PS50894"/>
    </source>
</evidence>
<dbReference type="SMART" id="SM00260">
    <property type="entry name" value="CheW"/>
    <property type="match status" value="1"/>
</dbReference>
<name>A0A0D1K4Z7_9SPHN</name>
<accession>A0A0D1K4Z7</accession>
<dbReference type="SUPFAM" id="SSF50341">
    <property type="entry name" value="CheW-like"/>
    <property type="match status" value="1"/>
</dbReference>
<dbReference type="Gene3D" id="2.40.50.180">
    <property type="entry name" value="CheA-289, Domain 4"/>
    <property type="match status" value="1"/>
</dbReference>
<dbReference type="InterPro" id="IPR036641">
    <property type="entry name" value="HPT_dom_sf"/>
</dbReference>
<comment type="function">
    <text evidence="8">Involved in the transmission of sensory signals from the chemoreceptors to the flagellar motors. CheA is autophosphorylated; it can transfer its phosphate group to either CheB or CheY.</text>
</comment>
<dbReference type="Proteomes" id="UP000033203">
    <property type="component" value="Unassembled WGS sequence"/>
</dbReference>
<evidence type="ECO:0000256" key="1">
    <source>
        <dbReference type="ARBA" id="ARBA00000085"/>
    </source>
</evidence>
<evidence type="ECO:0000313" key="14">
    <source>
        <dbReference type="Proteomes" id="UP000033203"/>
    </source>
</evidence>
<dbReference type="SUPFAM" id="SSF47384">
    <property type="entry name" value="Homodimeric domain of signal transducing histidine kinase"/>
    <property type="match status" value="1"/>
</dbReference>
<organism evidence="13 14">
    <name type="scientific">Sphingomonas melonis</name>
    <dbReference type="NCBI Taxonomy" id="152682"/>
    <lineage>
        <taxon>Bacteria</taxon>
        <taxon>Pseudomonadati</taxon>
        <taxon>Pseudomonadota</taxon>
        <taxon>Alphaproteobacteria</taxon>
        <taxon>Sphingomonadales</taxon>
        <taxon>Sphingomonadaceae</taxon>
        <taxon>Sphingomonas</taxon>
    </lineage>
</organism>
<evidence type="ECO:0000259" key="10">
    <source>
        <dbReference type="PROSITE" id="PS50109"/>
    </source>
</evidence>
<dbReference type="InterPro" id="IPR037006">
    <property type="entry name" value="CheA-like_homodim_sf"/>
</dbReference>
<evidence type="ECO:0000256" key="6">
    <source>
        <dbReference type="ARBA" id="ARBA00022777"/>
    </source>
</evidence>
<protein>
    <recommendedName>
        <fullName evidence="3">Chemotaxis protein CheA</fullName>
        <ecNumber evidence="2">2.7.13.3</ecNumber>
    </recommendedName>
</protein>
<dbReference type="PROSITE" id="PS50851">
    <property type="entry name" value="CHEW"/>
    <property type="match status" value="1"/>
</dbReference>
<dbReference type="PROSITE" id="PS50894">
    <property type="entry name" value="HPT"/>
    <property type="match status" value="1"/>
</dbReference>
<dbReference type="EMBL" id="JXTP01000026">
    <property type="protein sequence ID" value="KIU28673.1"/>
    <property type="molecule type" value="Genomic_DNA"/>
</dbReference>
<comment type="catalytic activity">
    <reaction evidence="1">
        <text>ATP + protein L-histidine = ADP + protein N-phospho-L-histidine.</text>
        <dbReference type="EC" id="2.7.13.3"/>
    </reaction>
</comment>
<dbReference type="SUPFAM" id="SSF55874">
    <property type="entry name" value="ATPase domain of HSP90 chaperone/DNA topoisomerase II/histidine kinase"/>
    <property type="match status" value="1"/>
</dbReference>
<dbReference type="PRINTS" id="PR00344">
    <property type="entry name" value="BCTRLSENSOR"/>
</dbReference>
<gene>
    <name evidence="13" type="ORF">SR41_06345</name>
</gene>
<feature type="domain" description="Histidine kinase" evidence="10">
    <location>
        <begin position="130"/>
        <end position="388"/>
    </location>
</feature>
<dbReference type="Gene3D" id="1.10.287.560">
    <property type="entry name" value="Histidine kinase CheA-like, homodimeric domain"/>
    <property type="match status" value="1"/>
</dbReference>
<feature type="domain" description="CheW-like" evidence="11">
    <location>
        <begin position="390"/>
        <end position="524"/>
    </location>
</feature>
<dbReference type="Pfam" id="PF02518">
    <property type="entry name" value="HATPase_c"/>
    <property type="match status" value="1"/>
</dbReference>
<dbReference type="InterPro" id="IPR036097">
    <property type="entry name" value="HisK_dim/P_sf"/>
</dbReference>
<comment type="caution">
    <text evidence="13">The sequence shown here is derived from an EMBL/GenBank/DDBJ whole genome shotgun (WGS) entry which is preliminary data.</text>
</comment>
<feature type="modified residue" description="Phosphohistidine" evidence="9">
    <location>
        <position position="44"/>
    </location>
</feature>
<dbReference type="SMART" id="SM01231">
    <property type="entry name" value="H-kinase_dim"/>
    <property type="match status" value="1"/>
</dbReference>
<dbReference type="GO" id="GO:0000155">
    <property type="term" value="F:phosphorelay sensor kinase activity"/>
    <property type="evidence" value="ECO:0007669"/>
    <property type="project" value="InterPro"/>
</dbReference>
<evidence type="ECO:0000256" key="2">
    <source>
        <dbReference type="ARBA" id="ARBA00012438"/>
    </source>
</evidence>
<dbReference type="InterPro" id="IPR004105">
    <property type="entry name" value="CheA-like_dim"/>
</dbReference>
<dbReference type="InterPro" id="IPR003594">
    <property type="entry name" value="HATPase_dom"/>
</dbReference>
<dbReference type="InterPro" id="IPR036890">
    <property type="entry name" value="HATPase_C_sf"/>
</dbReference>
<dbReference type="PANTHER" id="PTHR43395">
    <property type="entry name" value="SENSOR HISTIDINE KINASE CHEA"/>
    <property type="match status" value="1"/>
</dbReference>
<dbReference type="SUPFAM" id="SSF47226">
    <property type="entry name" value="Histidine-containing phosphotransfer domain, HPT domain"/>
    <property type="match status" value="1"/>
</dbReference>
<proteinExistence type="predicted"/>
<dbReference type="Pfam" id="PF01627">
    <property type="entry name" value="Hpt"/>
    <property type="match status" value="1"/>
</dbReference>
<dbReference type="InterPro" id="IPR005467">
    <property type="entry name" value="His_kinase_dom"/>
</dbReference>
<dbReference type="AlphaFoldDB" id="A0A0D1K4Z7"/>
<evidence type="ECO:0000256" key="4">
    <source>
        <dbReference type="ARBA" id="ARBA00022553"/>
    </source>
</evidence>
<dbReference type="InterPro" id="IPR004358">
    <property type="entry name" value="Sig_transdc_His_kin-like_C"/>
</dbReference>